<sequence length="437" mass="49984">MFLLNTGLLKFYGQVDPRVRPLVFAVKYWAKQRGINDSVNGTPSSYGESFEISENLFVYNVSLTEVCLFPSPGYTLLVVFYLQSHYAKMQLPALSRPSVHMKVSELLQRLQSFPRTELASTFGKTKPNSVVALLARFFDYYVHRFNLEDEVVSVRIGSALSKTTKWSRPVSWRLSIEDPFELAHDVGRVMFHRKGQDLIRSEFKRASDLLSEDHRIEDICVSDETSWNHTATRYICCGRDHATRKCGRLVRQHSTPGVACNAMSLFSDYWYCGEYGHYKAECQMLFFRNIPISAKKTETISIPGSGLLTEIALSSRPDAVCGSLFQGSYLFACARKFFLERGLSRSDSPMLRLSRRKKRSHSGYSLSTPAASPSSSWHWSSNSFSQAEKRRQQQRYHQQRQEQRRQKFCAIYELPRKCGGSNSHSCKSQARKVLCPS</sequence>
<gene>
    <name evidence="1" type="ORF">PsorP6_011527</name>
</gene>
<proteinExistence type="predicted"/>
<protein>
    <submittedName>
        <fullName evidence="1">Uncharacterized protein</fullName>
    </submittedName>
</protein>
<evidence type="ECO:0000313" key="2">
    <source>
        <dbReference type="Proteomes" id="UP001163321"/>
    </source>
</evidence>
<reference evidence="1 2" key="1">
    <citation type="journal article" date="2022" name="bioRxiv">
        <title>The genome of the oomycete Peronosclerospora sorghi, a cosmopolitan pathogen of maize and sorghum, is inflated with dispersed pseudogenes.</title>
        <authorList>
            <person name="Fletcher K."/>
            <person name="Martin F."/>
            <person name="Isakeit T."/>
            <person name="Cavanaugh K."/>
            <person name="Magill C."/>
            <person name="Michelmore R."/>
        </authorList>
    </citation>
    <scope>NUCLEOTIDE SEQUENCE [LARGE SCALE GENOMIC DNA]</scope>
    <source>
        <strain evidence="1">P6</strain>
    </source>
</reference>
<organism evidence="1 2">
    <name type="scientific">Peronosclerospora sorghi</name>
    <dbReference type="NCBI Taxonomy" id="230839"/>
    <lineage>
        <taxon>Eukaryota</taxon>
        <taxon>Sar</taxon>
        <taxon>Stramenopiles</taxon>
        <taxon>Oomycota</taxon>
        <taxon>Peronosporomycetes</taxon>
        <taxon>Peronosporales</taxon>
        <taxon>Peronosporaceae</taxon>
        <taxon>Peronosclerospora</taxon>
    </lineage>
</organism>
<accession>A0ACC0WKD9</accession>
<dbReference type="Proteomes" id="UP001163321">
    <property type="component" value="Chromosome 12"/>
</dbReference>
<name>A0ACC0WKD9_9STRA</name>
<comment type="caution">
    <text evidence="1">The sequence shown here is derived from an EMBL/GenBank/DDBJ whole genome shotgun (WGS) entry which is preliminary data.</text>
</comment>
<keyword evidence="2" id="KW-1185">Reference proteome</keyword>
<dbReference type="EMBL" id="CM047591">
    <property type="protein sequence ID" value="KAI9918496.1"/>
    <property type="molecule type" value="Genomic_DNA"/>
</dbReference>
<evidence type="ECO:0000313" key="1">
    <source>
        <dbReference type="EMBL" id="KAI9918496.1"/>
    </source>
</evidence>